<evidence type="ECO:0000256" key="4">
    <source>
        <dbReference type="RuleBase" id="RU004262"/>
    </source>
</evidence>
<name>A0A9N9WG75_9NEOP</name>
<dbReference type="GO" id="GO:0016042">
    <property type="term" value="P:lipid catabolic process"/>
    <property type="evidence" value="ECO:0007669"/>
    <property type="project" value="TreeGrafter"/>
</dbReference>
<comment type="similarity">
    <text evidence="2 4">Belongs to the AB hydrolase superfamily. Lipase family.</text>
</comment>
<evidence type="ECO:0000313" key="6">
    <source>
        <dbReference type="EMBL" id="CAG9790511.1"/>
    </source>
</evidence>
<reference evidence="6" key="1">
    <citation type="submission" date="2021-12" db="EMBL/GenBank/DDBJ databases">
        <authorList>
            <person name="King R."/>
        </authorList>
    </citation>
    <scope>NUCLEOTIDE SEQUENCE</scope>
</reference>
<dbReference type="Proteomes" id="UP001153714">
    <property type="component" value="Chromosome 22"/>
</dbReference>
<dbReference type="InterPro" id="IPR029058">
    <property type="entry name" value="AB_hydrolase_fold"/>
</dbReference>
<evidence type="ECO:0000259" key="5">
    <source>
        <dbReference type="Pfam" id="PF00151"/>
    </source>
</evidence>
<organism evidence="6 7">
    <name type="scientific">Diatraea saccharalis</name>
    <name type="common">sugarcane borer</name>
    <dbReference type="NCBI Taxonomy" id="40085"/>
    <lineage>
        <taxon>Eukaryota</taxon>
        <taxon>Metazoa</taxon>
        <taxon>Ecdysozoa</taxon>
        <taxon>Arthropoda</taxon>
        <taxon>Hexapoda</taxon>
        <taxon>Insecta</taxon>
        <taxon>Pterygota</taxon>
        <taxon>Neoptera</taxon>
        <taxon>Endopterygota</taxon>
        <taxon>Lepidoptera</taxon>
        <taxon>Glossata</taxon>
        <taxon>Ditrysia</taxon>
        <taxon>Pyraloidea</taxon>
        <taxon>Crambidae</taxon>
        <taxon>Crambinae</taxon>
        <taxon>Diatraea</taxon>
    </lineage>
</organism>
<dbReference type="AlphaFoldDB" id="A0A9N9WG75"/>
<proteinExistence type="inferred from homology"/>
<evidence type="ECO:0000256" key="2">
    <source>
        <dbReference type="ARBA" id="ARBA00010701"/>
    </source>
</evidence>
<sequence>MKYHFVTRSNPSVSQPLIVGNNGQLGSSNFNANRRTIVLVHGWRGSPNSQSNTLLVPAFLAAEDVNVIVVDWSTGAGTINYATAVTNTFTSGVSVAQFINWLNSASGASPARYHLVGFSLGAHQVGIIGRHVQGAVAYITGLDAAGPGWNNNDHRFRENDGAYTELIHTNAGVTGFLSPLAHVSFYPNGGVNMPGCAFVSDCSHAR</sequence>
<dbReference type="InterPro" id="IPR013818">
    <property type="entry name" value="Lipase"/>
</dbReference>
<gene>
    <name evidence="6" type="ORF">DIATSA_LOCUS8177</name>
</gene>
<keyword evidence="3" id="KW-0964">Secreted</keyword>
<dbReference type="GO" id="GO:0016298">
    <property type="term" value="F:lipase activity"/>
    <property type="evidence" value="ECO:0007669"/>
    <property type="project" value="InterPro"/>
</dbReference>
<accession>A0A9N9WG75</accession>
<protein>
    <recommendedName>
        <fullName evidence="5">Lipase domain-containing protein</fullName>
    </recommendedName>
</protein>
<dbReference type="SUPFAM" id="SSF53474">
    <property type="entry name" value="alpha/beta-Hydrolases"/>
    <property type="match status" value="1"/>
</dbReference>
<feature type="domain" description="Lipase" evidence="5">
    <location>
        <begin position="6"/>
        <end position="200"/>
    </location>
</feature>
<dbReference type="Gene3D" id="3.40.50.1820">
    <property type="entry name" value="alpha/beta hydrolase"/>
    <property type="match status" value="1"/>
</dbReference>
<dbReference type="InterPro" id="IPR000734">
    <property type="entry name" value="TAG_lipase"/>
</dbReference>
<evidence type="ECO:0000256" key="1">
    <source>
        <dbReference type="ARBA" id="ARBA00004613"/>
    </source>
</evidence>
<dbReference type="EMBL" id="OU893353">
    <property type="protein sequence ID" value="CAG9790511.1"/>
    <property type="molecule type" value="Genomic_DNA"/>
</dbReference>
<comment type="subcellular location">
    <subcellularLocation>
        <location evidence="1">Secreted</location>
    </subcellularLocation>
</comment>
<dbReference type="Pfam" id="PF00151">
    <property type="entry name" value="Lipase"/>
    <property type="match status" value="1"/>
</dbReference>
<dbReference type="GO" id="GO:0005615">
    <property type="term" value="C:extracellular space"/>
    <property type="evidence" value="ECO:0007669"/>
    <property type="project" value="TreeGrafter"/>
</dbReference>
<dbReference type="PANTHER" id="PTHR11610">
    <property type="entry name" value="LIPASE"/>
    <property type="match status" value="1"/>
</dbReference>
<reference evidence="6" key="2">
    <citation type="submission" date="2022-10" db="EMBL/GenBank/DDBJ databases">
        <authorList>
            <consortium name="ENA_rothamsted_submissions"/>
            <consortium name="culmorum"/>
            <person name="King R."/>
        </authorList>
    </citation>
    <scope>NUCLEOTIDE SEQUENCE</scope>
</reference>
<evidence type="ECO:0000256" key="3">
    <source>
        <dbReference type="ARBA" id="ARBA00022525"/>
    </source>
</evidence>
<keyword evidence="7" id="KW-1185">Reference proteome</keyword>
<dbReference type="OrthoDB" id="199913at2759"/>
<evidence type="ECO:0000313" key="7">
    <source>
        <dbReference type="Proteomes" id="UP001153714"/>
    </source>
</evidence>
<dbReference type="PRINTS" id="PR00821">
    <property type="entry name" value="TAGLIPASE"/>
</dbReference>